<dbReference type="EMBL" id="BTGU01019615">
    <property type="protein sequence ID" value="GMN73247.1"/>
    <property type="molecule type" value="Genomic_DNA"/>
</dbReference>
<sequence>MTKPSPSEAATPGYGSPTHKPNYPQPSLPPPVMAKPSPLEAHDPMRRITHPRAQLFHTTTYDRPSDAPDDEKPLPWPPMRSSPPPQTFHR</sequence>
<proteinExistence type="predicted"/>
<protein>
    <submittedName>
        <fullName evidence="2">Uncharacterized protein</fullName>
    </submittedName>
</protein>
<feature type="compositionally biased region" description="Basic and acidic residues" evidence="1">
    <location>
        <begin position="63"/>
        <end position="73"/>
    </location>
</feature>
<reference evidence="2" key="1">
    <citation type="submission" date="2023-07" db="EMBL/GenBank/DDBJ databases">
        <title>draft genome sequence of fig (Ficus carica).</title>
        <authorList>
            <person name="Takahashi T."/>
            <person name="Nishimura K."/>
        </authorList>
    </citation>
    <scope>NUCLEOTIDE SEQUENCE</scope>
</reference>
<keyword evidence="3" id="KW-1185">Reference proteome</keyword>
<comment type="caution">
    <text evidence="2">The sequence shown here is derived from an EMBL/GenBank/DDBJ whole genome shotgun (WGS) entry which is preliminary data.</text>
</comment>
<dbReference type="AlphaFoldDB" id="A0AA88EEB9"/>
<feature type="compositionally biased region" description="Pro residues" evidence="1">
    <location>
        <begin position="23"/>
        <end position="33"/>
    </location>
</feature>
<evidence type="ECO:0000313" key="2">
    <source>
        <dbReference type="EMBL" id="GMN73247.1"/>
    </source>
</evidence>
<accession>A0AA88EEB9</accession>
<feature type="compositionally biased region" description="Pro residues" evidence="1">
    <location>
        <begin position="74"/>
        <end position="90"/>
    </location>
</feature>
<organism evidence="2 3">
    <name type="scientific">Ficus carica</name>
    <name type="common">Common fig</name>
    <dbReference type="NCBI Taxonomy" id="3494"/>
    <lineage>
        <taxon>Eukaryota</taxon>
        <taxon>Viridiplantae</taxon>
        <taxon>Streptophyta</taxon>
        <taxon>Embryophyta</taxon>
        <taxon>Tracheophyta</taxon>
        <taxon>Spermatophyta</taxon>
        <taxon>Magnoliopsida</taxon>
        <taxon>eudicotyledons</taxon>
        <taxon>Gunneridae</taxon>
        <taxon>Pentapetalae</taxon>
        <taxon>rosids</taxon>
        <taxon>fabids</taxon>
        <taxon>Rosales</taxon>
        <taxon>Moraceae</taxon>
        <taxon>Ficeae</taxon>
        <taxon>Ficus</taxon>
    </lineage>
</organism>
<name>A0AA88EEB9_FICCA</name>
<feature type="region of interest" description="Disordered" evidence="1">
    <location>
        <begin position="1"/>
        <end position="90"/>
    </location>
</feature>
<evidence type="ECO:0000313" key="3">
    <source>
        <dbReference type="Proteomes" id="UP001187192"/>
    </source>
</evidence>
<dbReference type="Proteomes" id="UP001187192">
    <property type="component" value="Unassembled WGS sequence"/>
</dbReference>
<evidence type="ECO:0000256" key="1">
    <source>
        <dbReference type="SAM" id="MobiDB-lite"/>
    </source>
</evidence>
<gene>
    <name evidence="2" type="ORF">TIFTF001_056070</name>
</gene>